<evidence type="ECO:0000313" key="7">
    <source>
        <dbReference type="Proteomes" id="UP000250136"/>
    </source>
</evidence>
<reference evidence="4" key="3">
    <citation type="submission" date="2016-10" db="EMBL/GenBank/DDBJ databases">
        <authorList>
            <person name="de Groot N.N."/>
        </authorList>
    </citation>
    <scope>NUCLEOTIDE SEQUENCE [LARGE SCALE GENOMIC DNA]</scope>
    <source>
        <strain evidence="4">OGL-20</strain>
    </source>
</reference>
<dbReference type="EMBL" id="FOIW01000003">
    <property type="protein sequence ID" value="SEW24021.1"/>
    <property type="molecule type" value="Genomic_DNA"/>
</dbReference>
<evidence type="ECO:0000256" key="1">
    <source>
        <dbReference type="SAM" id="Phobius"/>
    </source>
</evidence>
<keyword evidence="7" id="KW-1185">Reference proteome</keyword>
<proteinExistence type="predicted"/>
<sequence length="109" mass="12037">MKEEYAVGIILAAGIVVSLVLRTYSGIALAALGIPLYLAYIAREQNVLAKSRLYDRDLFLMIAIAVVVILVFNYLWDPRMGLIAMAIAIPLLAIYAGRLKARKEAEKAR</sequence>
<dbReference type="EMBL" id="LIXN01000016">
    <property type="protein sequence ID" value="KQH81764.1"/>
    <property type="molecule type" value="Genomic_DNA"/>
</dbReference>
<name>A0A0Q2XKY0_9EURY</name>
<feature type="transmembrane region" description="Helical" evidence="1">
    <location>
        <begin position="58"/>
        <end position="76"/>
    </location>
</feature>
<reference evidence="2 7" key="2">
    <citation type="submission" date="2016-04" db="EMBL/GenBank/DDBJ databases">
        <title>Complete genome sequence of Thermococcus thioreducens type strain OGL-20P.</title>
        <authorList>
            <person name="Oger P.M."/>
        </authorList>
    </citation>
    <scope>NUCLEOTIDE SEQUENCE [LARGE SCALE GENOMIC DNA]</scope>
    <source>
        <strain evidence="2 7">OGL-20P</strain>
    </source>
</reference>
<dbReference type="Proteomes" id="UP000182125">
    <property type="component" value="Unassembled WGS sequence"/>
</dbReference>
<dbReference type="RefSeq" id="WP_055430010.1">
    <property type="nucleotide sequence ID" value="NZ_CP015105.1"/>
</dbReference>
<dbReference type="Proteomes" id="UP000250136">
    <property type="component" value="Chromosome"/>
</dbReference>
<protein>
    <submittedName>
        <fullName evidence="3">Uncharacterized protein</fullName>
    </submittedName>
</protein>
<accession>A0A0Q2XKY0</accession>
<dbReference type="AlphaFoldDB" id="A0A0Q2XKY0"/>
<dbReference type="OrthoDB" id="86247at2157"/>
<keyword evidence="1" id="KW-0812">Transmembrane</keyword>
<keyword evidence="1" id="KW-0472">Membrane</keyword>
<organism evidence="3 5">
    <name type="scientific">Thermococcus thioreducens</name>
    <dbReference type="NCBI Taxonomy" id="277988"/>
    <lineage>
        <taxon>Archaea</taxon>
        <taxon>Methanobacteriati</taxon>
        <taxon>Methanobacteriota</taxon>
        <taxon>Thermococci</taxon>
        <taxon>Thermococcales</taxon>
        <taxon>Thermococcaceae</taxon>
        <taxon>Thermococcus</taxon>
    </lineage>
</organism>
<dbReference type="PATRIC" id="fig|277988.4.peg.1977"/>
<keyword evidence="1" id="KW-1133">Transmembrane helix</keyword>
<gene>
    <name evidence="2" type="ORF">A3L14_11180</name>
    <name evidence="3" type="ORF">AMR53_09400</name>
    <name evidence="4" type="ORF">SAMN05216170_2350</name>
</gene>
<evidence type="ECO:0000313" key="4">
    <source>
        <dbReference type="EMBL" id="SEW24021.1"/>
    </source>
</evidence>
<dbReference type="KEGG" id="ttd:A3L14_11180"/>
<reference evidence="6" key="4">
    <citation type="submission" date="2016-10" db="EMBL/GenBank/DDBJ databases">
        <authorList>
            <person name="Varghese N."/>
            <person name="Submissions S."/>
        </authorList>
    </citation>
    <scope>NUCLEOTIDE SEQUENCE [LARGE SCALE GENOMIC DNA]</scope>
    <source>
        <strain evidence="6">OGL-20</strain>
    </source>
</reference>
<feature type="transmembrane region" description="Helical" evidence="1">
    <location>
        <begin position="82"/>
        <end position="99"/>
    </location>
</feature>
<dbReference type="EMBL" id="CP015105">
    <property type="protein sequence ID" value="ASJ13407.1"/>
    <property type="molecule type" value="Genomic_DNA"/>
</dbReference>
<dbReference type="Proteomes" id="UP000051862">
    <property type="component" value="Unassembled WGS sequence"/>
</dbReference>
<evidence type="ECO:0000313" key="5">
    <source>
        <dbReference type="Proteomes" id="UP000051862"/>
    </source>
</evidence>
<reference evidence="3 5" key="1">
    <citation type="submission" date="2015-08" db="EMBL/GenBank/DDBJ databases">
        <title>Thermococcus thioreducens DSM 14981 genome sequencing.</title>
        <authorList>
            <person name="Hong S.-J."/>
            <person name="Kim M.-C."/>
            <person name="Shin J.-H."/>
        </authorList>
    </citation>
    <scope>NUCLEOTIDE SEQUENCE [LARGE SCALE GENOMIC DNA]</scope>
    <source>
        <strain evidence="3 5">DSM 14981</strain>
    </source>
</reference>
<evidence type="ECO:0000313" key="2">
    <source>
        <dbReference type="EMBL" id="ASJ13407.1"/>
    </source>
</evidence>
<evidence type="ECO:0000313" key="3">
    <source>
        <dbReference type="EMBL" id="KQH81764.1"/>
    </source>
</evidence>
<feature type="transmembrane region" description="Helical" evidence="1">
    <location>
        <begin position="6"/>
        <end position="38"/>
    </location>
</feature>
<evidence type="ECO:0000313" key="6">
    <source>
        <dbReference type="Proteomes" id="UP000182125"/>
    </source>
</evidence>
<dbReference type="GeneID" id="33334997"/>